<name>A0A392V2Z4_9FABA</name>
<reference evidence="1 2" key="1">
    <citation type="journal article" date="2018" name="Front. Plant Sci.">
        <title>Red Clover (Trifolium pratense) and Zigzag Clover (T. medium) - A Picture of Genomic Similarities and Differences.</title>
        <authorList>
            <person name="Dluhosova J."/>
            <person name="Istvanek J."/>
            <person name="Nedelnik J."/>
            <person name="Repkova J."/>
        </authorList>
    </citation>
    <scope>NUCLEOTIDE SEQUENCE [LARGE SCALE GENOMIC DNA]</scope>
    <source>
        <strain evidence="2">cv. 10/8</strain>
        <tissue evidence="1">Leaf</tissue>
    </source>
</reference>
<sequence length="43" mass="4885">GGDERSVARELARWSSRLPWPVIFLPVSAFVRRSSGTRVVIWS</sequence>
<feature type="non-terminal residue" evidence="1">
    <location>
        <position position="1"/>
    </location>
</feature>
<evidence type="ECO:0000313" key="1">
    <source>
        <dbReference type="EMBL" id="MCI80770.1"/>
    </source>
</evidence>
<protein>
    <submittedName>
        <fullName evidence="1">Uncharacterized protein</fullName>
    </submittedName>
</protein>
<keyword evidence="2" id="KW-1185">Reference proteome</keyword>
<organism evidence="1 2">
    <name type="scientific">Trifolium medium</name>
    <dbReference type="NCBI Taxonomy" id="97028"/>
    <lineage>
        <taxon>Eukaryota</taxon>
        <taxon>Viridiplantae</taxon>
        <taxon>Streptophyta</taxon>
        <taxon>Embryophyta</taxon>
        <taxon>Tracheophyta</taxon>
        <taxon>Spermatophyta</taxon>
        <taxon>Magnoliopsida</taxon>
        <taxon>eudicotyledons</taxon>
        <taxon>Gunneridae</taxon>
        <taxon>Pentapetalae</taxon>
        <taxon>rosids</taxon>
        <taxon>fabids</taxon>
        <taxon>Fabales</taxon>
        <taxon>Fabaceae</taxon>
        <taxon>Papilionoideae</taxon>
        <taxon>50 kb inversion clade</taxon>
        <taxon>NPAAA clade</taxon>
        <taxon>Hologalegina</taxon>
        <taxon>IRL clade</taxon>
        <taxon>Trifolieae</taxon>
        <taxon>Trifolium</taxon>
    </lineage>
</organism>
<dbReference type="AlphaFoldDB" id="A0A392V2Z4"/>
<proteinExistence type="predicted"/>
<evidence type="ECO:0000313" key="2">
    <source>
        <dbReference type="Proteomes" id="UP000265520"/>
    </source>
</evidence>
<dbReference type="EMBL" id="LXQA011002890">
    <property type="protein sequence ID" value="MCI80770.1"/>
    <property type="molecule type" value="Genomic_DNA"/>
</dbReference>
<accession>A0A392V2Z4</accession>
<comment type="caution">
    <text evidence="1">The sequence shown here is derived from an EMBL/GenBank/DDBJ whole genome shotgun (WGS) entry which is preliminary data.</text>
</comment>
<dbReference type="Proteomes" id="UP000265520">
    <property type="component" value="Unassembled WGS sequence"/>
</dbReference>